<keyword evidence="2" id="KW-0238">DNA-binding</keyword>
<name>D4H7F2_DENA2</name>
<dbReference type="AlphaFoldDB" id="D4H7F2"/>
<dbReference type="InParanoid" id="D4H7F2"/>
<dbReference type="PRINTS" id="PR00598">
    <property type="entry name" value="HTHMARR"/>
</dbReference>
<dbReference type="InterPro" id="IPR036388">
    <property type="entry name" value="WH-like_DNA-bd_sf"/>
</dbReference>
<dbReference type="SUPFAM" id="SSF46785">
    <property type="entry name" value="Winged helix' DNA-binding domain"/>
    <property type="match status" value="1"/>
</dbReference>
<dbReference type="SMART" id="SM00347">
    <property type="entry name" value="HTH_MARR"/>
    <property type="match status" value="1"/>
</dbReference>
<keyword evidence="6" id="KW-1185">Reference proteome</keyword>
<dbReference type="PANTHER" id="PTHR33164">
    <property type="entry name" value="TRANSCRIPTIONAL REGULATOR, MARR FAMILY"/>
    <property type="match status" value="1"/>
</dbReference>
<dbReference type="PROSITE" id="PS50995">
    <property type="entry name" value="HTH_MARR_2"/>
    <property type="match status" value="1"/>
</dbReference>
<dbReference type="Pfam" id="PF01047">
    <property type="entry name" value="MarR"/>
    <property type="match status" value="1"/>
</dbReference>
<evidence type="ECO:0000259" key="4">
    <source>
        <dbReference type="PROSITE" id="PS50995"/>
    </source>
</evidence>
<dbReference type="EMBL" id="CP001968">
    <property type="protein sequence ID" value="ADD67951.1"/>
    <property type="molecule type" value="Genomic_DNA"/>
</dbReference>
<dbReference type="InterPro" id="IPR036390">
    <property type="entry name" value="WH_DNA-bd_sf"/>
</dbReference>
<dbReference type="GO" id="GO:0003677">
    <property type="term" value="F:DNA binding"/>
    <property type="evidence" value="ECO:0007669"/>
    <property type="project" value="UniProtKB-KW"/>
</dbReference>
<gene>
    <name evidence="5" type="ordered locus">Dacet_1179</name>
</gene>
<dbReference type="InterPro" id="IPR039422">
    <property type="entry name" value="MarR/SlyA-like"/>
</dbReference>
<keyword evidence="1" id="KW-0805">Transcription regulation</keyword>
<dbReference type="Gene3D" id="1.10.10.10">
    <property type="entry name" value="Winged helix-like DNA-binding domain superfamily/Winged helix DNA-binding domain"/>
    <property type="match status" value="1"/>
</dbReference>
<organism evidence="5 6">
    <name type="scientific">Denitrovibrio acetiphilus (strain DSM 12809 / NBRC 114555 / N2460)</name>
    <dbReference type="NCBI Taxonomy" id="522772"/>
    <lineage>
        <taxon>Bacteria</taxon>
        <taxon>Pseudomonadati</taxon>
        <taxon>Deferribacterota</taxon>
        <taxon>Deferribacteres</taxon>
        <taxon>Deferribacterales</taxon>
        <taxon>Geovibrionaceae</taxon>
        <taxon>Denitrovibrio</taxon>
    </lineage>
</organism>
<evidence type="ECO:0000313" key="6">
    <source>
        <dbReference type="Proteomes" id="UP000002012"/>
    </source>
</evidence>
<dbReference type="InterPro" id="IPR000835">
    <property type="entry name" value="HTH_MarR-typ"/>
</dbReference>
<proteinExistence type="predicted"/>
<evidence type="ECO:0000313" key="5">
    <source>
        <dbReference type="EMBL" id="ADD67951.1"/>
    </source>
</evidence>
<reference evidence="5 6" key="1">
    <citation type="journal article" date="2010" name="Stand. Genomic Sci.">
        <title>Complete genome sequence of Denitrovibrio acetiphilus type strain (N2460).</title>
        <authorList>
            <person name="Kiss H."/>
            <person name="Lang E."/>
            <person name="Lapidus A."/>
            <person name="Copeland A."/>
            <person name="Nolan M."/>
            <person name="Glavina Del Rio T."/>
            <person name="Chen F."/>
            <person name="Lucas S."/>
            <person name="Tice H."/>
            <person name="Cheng J.F."/>
            <person name="Han C."/>
            <person name="Goodwin L."/>
            <person name="Pitluck S."/>
            <person name="Liolios K."/>
            <person name="Pati A."/>
            <person name="Ivanova N."/>
            <person name="Mavromatis K."/>
            <person name="Chen A."/>
            <person name="Palaniappan K."/>
            <person name="Land M."/>
            <person name="Hauser L."/>
            <person name="Chang Y.J."/>
            <person name="Jeffries C.D."/>
            <person name="Detter J.C."/>
            <person name="Brettin T."/>
            <person name="Spring S."/>
            <person name="Rohde M."/>
            <person name="Goker M."/>
            <person name="Woyke T."/>
            <person name="Bristow J."/>
            <person name="Eisen J.A."/>
            <person name="Markowitz V."/>
            <person name="Hugenholtz P."/>
            <person name="Kyrpides N.C."/>
            <person name="Klenk H.P."/>
        </authorList>
    </citation>
    <scope>NUCLEOTIDE SEQUENCE [LARGE SCALE GENOMIC DNA]</scope>
    <source>
        <strain evidence="6">DSM 12809 / NBRC 114555 / N2460</strain>
    </source>
</reference>
<dbReference type="KEGG" id="dap:Dacet_1179"/>
<protein>
    <submittedName>
        <fullName evidence="5">Transcriptional regulator, MarR family</fullName>
    </submittedName>
</protein>
<dbReference type="PANTHER" id="PTHR33164:SF89">
    <property type="entry name" value="MARR FAMILY REGULATORY PROTEIN"/>
    <property type="match status" value="1"/>
</dbReference>
<evidence type="ECO:0000256" key="2">
    <source>
        <dbReference type="ARBA" id="ARBA00023125"/>
    </source>
</evidence>
<dbReference type="RefSeq" id="WP_013010473.1">
    <property type="nucleotide sequence ID" value="NC_013943.1"/>
</dbReference>
<keyword evidence="3" id="KW-0804">Transcription</keyword>
<dbReference type="HOGENOM" id="CLU_083287_27_7_0"/>
<evidence type="ECO:0000256" key="3">
    <source>
        <dbReference type="ARBA" id="ARBA00023163"/>
    </source>
</evidence>
<dbReference type="PaxDb" id="522772-Dacet_1179"/>
<dbReference type="PROSITE" id="PS01117">
    <property type="entry name" value="HTH_MARR_1"/>
    <property type="match status" value="1"/>
</dbReference>
<accession>D4H7F2</accession>
<dbReference type="GO" id="GO:0003700">
    <property type="term" value="F:DNA-binding transcription factor activity"/>
    <property type="evidence" value="ECO:0007669"/>
    <property type="project" value="InterPro"/>
</dbReference>
<sequence>MSSNICIQTILEIRKLSRFLDKYSKYLNNNYNVTLPQMLSLYEISQHDSMNLTELTRSVNLNNSAITGIVDRLEAKGFVNRVKKAGDRRTIYLEITPAGKEYTALLTKILEDDCFFDEKKLGKENVNDIFQSLAKITNALDPEIKKIEIL</sequence>
<dbReference type="InterPro" id="IPR023187">
    <property type="entry name" value="Tscrpt_reg_MarR-type_CS"/>
</dbReference>
<evidence type="ECO:0000256" key="1">
    <source>
        <dbReference type="ARBA" id="ARBA00023015"/>
    </source>
</evidence>
<dbReference type="GO" id="GO:0006950">
    <property type="term" value="P:response to stress"/>
    <property type="evidence" value="ECO:0007669"/>
    <property type="project" value="TreeGrafter"/>
</dbReference>
<dbReference type="Proteomes" id="UP000002012">
    <property type="component" value="Chromosome"/>
</dbReference>
<dbReference type="eggNOG" id="COG1846">
    <property type="taxonomic scope" value="Bacteria"/>
</dbReference>
<feature type="domain" description="HTH marR-type" evidence="4">
    <location>
        <begin position="6"/>
        <end position="138"/>
    </location>
</feature>